<feature type="compositionally biased region" description="Low complexity" evidence="1">
    <location>
        <begin position="60"/>
        <end position="70"/>
    </location>
</feature>
<proteinExistence type="predicted"/>
<dbReference type="EMBL" id="VGJX01000784">
    <property type="protein sequence ID" value="MBM3275932.1"/>
    <property type="molecule type" value="Genomic_DNA"/>
</dbReference>
<sequence>MACQATTPSRPPVTTGGDDSSVPVGTATKKPVQATPTPVASATPTAGPLTADVSSPWSLSSSATASTTVGSAGGATAGGSAGAQLPRKVARHGLSYSDGVLLVAGGLLEPPSPGVGGAIISDFATASVTASGSLSTIGAWATSSLPIRICDQGLTVDHKKRFVLIGGVTQSDAGQNSAVKSVYVGTMAAGSKVLNWVK</sequence>
<feature type="region of interest" description="Disordered" evidence="1">
    <location>
        <begin position="1"/>
        <end position="82"/>
    </location>
</feature>
<protein>
    <submittedName>
        <fullName evidence="2">Uncharacterized protein</fullName>
    </submittedName>
</protein>
<comment type="caution">
    <text evidence="2">The sequence shown here is derived from an EMBL/GenBank/DDBJ whole genome shotgun (WGS) entry which is preliminary data.</text>
</comment>
<name>A0A937X724_9BACT</name>
<feature type="non-terminal residue" evidence="2">
    <location>
        <position position="198"/>
    </location>
</feature>
<evidence type="ECO:0000256" key="1">
    <source>
        <dbReference type="SAM" id="MobiDB-lite"/>
    </source>
</evidence>
<dbReference type="Proteomes" id="UP000703893">
    <property type="component" value="Unassembled WGS sequence"/>
</dbReference>
<feature type="compositionally biased region" description="Low complexity" evidence="1">
    <location>
        <begin position="34"/>
        <end position="48"/>
    </location>
</feature>
<feature type="compositionally biased region" description="Gly residues" evidence="1">
    <location>
        <begin position="71"/>
        <end position="81"/>
    </location>
</feature>
<gene>
    <name evidence="2" type="ORF">FJZ00_12325</name>
</gene>
<dbReference type="AlphaFoldDB" id="A0A937X724"/>
<accession>A0A937X724</accession>
<evidence type="ECO:0000313" key="2">
    <source>
        <dbReference type="EMBL" id="MBM3275932.1"/>
    </source>
</evidence>
<reference evidence="2 3" key="1">
    <citation type="submission" date="2019-03" db="EMBL/GenBank/DDBJ databases">
        <title>Lake Tanganyika Metagenome-Assembled Genomes (MAGs).</title>
        <authorList>
            <person name="Tran P."/>
        </authorList>
    </citation>
    <scope>NUCLEOTIDE SEQUENCE [LARGE SCALE GENOMIC DNA]</scope>
    <source>
        <strain evidence="2">K_DeepCast_65m_m2_236</strain>
    </source>
</reference>
<organism evidence="2 3">
    <name type="scientific">Candidatus Tanganyikabacteria bacterium</name>
    <dbReference type="NCBI Taxonomy" id="2961651"/>
    <lineage>
        <taxon>Bacteria</taxon>
        <taxon>Bacillati</taxon>
        <taxon>Candidatus Sericytochromatia</taxon>
        <taxon>Candidatus Tanganyikabacteria</taxon>
    </lineage>
</organism>
<evidence type="ECO:0000313" key="3">
    <source>
        <dbReference type="Proteomes" id="UP000703893"/>
    </source>
</evidence>